<name>A0AAV0DRF1_9ASTE</name>
<dbReference type="PANTHER" id="PTHR31973:SF195">
    <property type="entry name" value="MUDR FAMILY TRANSPOSASE"/>
    <property type="match status" value="1"/>
</dbReference>
<keyword evidence="3" id="KW-1185">Reference proteome</keyword>
<dbReference type="InterPro" id="IPR018289">
    <property type="entry name" value="MULE_transposase_dom"/>
</dbReference>
<dbReference type="Pfam" id="PF10551">
    <property type="entry name" value="MULE"/>
    <property type="match status" value="1"/>
</dbReference>
<dbReference type="Proteomes" id="UP001152523">
    <property type="component" value="Unassembled WGS sequence"/>
</dbReference>
<gene>
    <name evidence="2" type="ORF">CEPIT_LOCUS17337</name>
</gene>
<dbReference type="AlphaFoldDB" id="A0AAV0DRF1"/>
<dbReference type="EMBL" id="CAMAPF010000132">
    <property type="protein sequence ID" value="CAH9105782.1"/>
    <property type="molecule type" value="Genomic_DNA"/>
</dbReference>
<evidence type="ECO:0000259" key="1">
    <source>
        <dbReference type="Pfam" id="PF10551"/>
    </source>
</evidence>
<sequence>MSDIYEKFKIRVGYKKAWCGRLIALECKFGNWEASYNELPKLLEAIRYSNPGSVVHLQSLQIGIPDTLQFFRVFWSFKASIDSFKYCLPVVSVDGTHLYGKYQGVLLVVVAMNANREIFPLVYAVVASENAESWSWFFERVMSDVVGSDRRVCIISDRIFQFRQEALTPKQCPNPWSEHRNPTPAFW</sequence>
<proteinExistence type="predicted"/>
<evidence type="ECO:0000313" key="2">
    <source>
        <dbReference type="EMBL" id="CAH9105782.1"/>
    </source>
</evidence>
<evidence type="ECO:0000313" key="3">
    <source>
        <dbReference type="Proteomes" id="UP001152523"/>
    </source>
</evidence>
<comment type="caution">
    <text evidence="2">The sequence shown here is derived from an EMBL/GenBank/DDBJ whole genome shotgun (WGS) entry which is preliminary data.</text>
</comment>
<accession>A0AAV0DRF1</accession>
<dbReference type="PANTHER" id="PTHR31973">
    <property type="entry name" value="POLYPROTEIN, PUTATIVE-RELATED"/>
    <property type="match status" value="1"/>
</dbReference>
<organism evidence="2 3">
    <name type="scientific">Cuscuta epithymum</name>
    <dbReference type="NCBI Taxonomy" id="186058"/>
    <lineage>
        <taxon>Eukaryota</taxon>
        <taxon>Viridiplantae</taxon>
        <taxon>Streptophyta</taxon>
        <taxon>Embryophyta</taxon>
        <taxon>Tracheophyta</taxon>
        <taxon>Spermatophyta</taxon>
        <taxon>Magnoliopsida</taxon>
        <taxon>eudicotyledons</taxon>
        <taxon>Gunneridae</taxon>
        <taxon>Pentapetalae</taxon>
        <taxon>asterids</taxon>
        <taxon>lamiids</taxon>
        <taxon>Solanales</taxon>
        <taxon>Convolvulaceae</taxon>
        <taxon>Cuscuteae</taxon>
        <taxon>Cuscuta</taxon>
        <taxon>Cuscuta subgen. Cuscuta</taxon>
    </lineage>
</organism>
<feature type="domain" description="MULE transposase" evidence="1">
    <location>
        <begin position="90"/>
        <end position="158"/>
    </location>
</feature>
<protein>
    <recommendedName>
        <fullName evidence="1">MULE transposase domain-containing protein</fullName>
    </recommendedName>
</protein>
<reference evidence="2" key="1">
    <citation type="submission" date="2022-07" db="EMBL/GenBank/DDBJ databases">
        <authorList>
            <person name="Macas J."/>
            <person name="Novak P."/>
            <person name="Neumann P."/>
        </authorList>
    </citation>
    <scope>NUCLEOTIDE SEQUENCE</scope>
</reference>